<protein>
    <submittedName>
        <fullName evidence="4">Sorting nexin-5</fullName>
    </submittedName>
</protein>
<dbReference type="AlphaFoldDB" id="A0A9Q1HHX9"/>
<feature type="domain" description="PX" evidence="3">
    <location>
        <begin position="121"/>
        <end position="255"/>
    </location>
</feature>
<evidence type="ECO:0000313" key="4">
    <source>
        <dbReference type="EMBL" id="KAJ8047294.1"/>
    </source>
</evidence>
<evidence type="ECO:0000313" key="5">
    <source>
        <dbReference type="Proteomes" id="UP001152320"/>
    </source>
</evidence>
<dbReference type="Proteomes" id="UP001152320">
    <property type="component" value="Chromosome 2"/>
</dbReference>
<dbReference type="OrthoDB" id="9976382at2759"/>
<evidence type="ECO:0000259" key="3">
    <source>
        <dbReference type="PROSITE" id="PS50195"/>
    </source>
</evidence>
<dbReference type="PANTHER" id="PTHR45850">
    <property type="entry name" value="SORTING NEXIN FAMILY MEMBER"/>
    <property type="match status" value="1"/>
</dbReference>
<dbReference type="PROSITE" id="PS50195">
    <property type="entry name" value="PX"/>
    <property type="match status" value="1"/>
</dbReference>
<dbReference type="InterPro" id="IPR015404">
    <property type="entry name" value="Vps5_C"/>
</dbReference>
<evidence type="ECO:0000256" key="1">
    <source>
        <dbReference type="ARBA" id="ARBA00010883"/>
    </source>
</evidence>
<feature type="compositionally biased region" description="Basic and acidic residues" evidence="2">
    <location>
        <begin position="77"/>
        <end position="97"/>
    </location>
</feature>
<dbReference type="GO" id="GO:0035091">
    <property type="term" value="F:phosphatidylinositol binding"/>
    <property type="evidence" value="ECO:0007669"/>
    <property type="project" value="InterPro"/>
</dbReference>
<name>A0A9Q1HHX9_HOLLE</name>
<gene>
    <name evidence="4" type="ORF">HOLleu_06265</name>
</gene>
<feature type="compositionally biased region" description="Low complexity" evidence="2">
    <location>
        <begin position="38"/>
        <end position="50"/>
    </location>
</feature>
<dbReference type="PANTHER" id="PTHR45850:SF2">
    <property type="entry name" value="SORTING NEXIN-5-LIKE"/>
    <property type="match status" value="1"/>
</dbReference>
<comment type="similarity">
    <text evidence="1">Belongs to the sorting nexin family.</text>
</comment>
<dbReference type="SUPFAM" id="SSF64268">
    <property type="entry name" value="PX domain"/>
    <property type="match status" value="1"/>
</dbReference>
<dbReference type="Pfam" id="PF00787">
    <property type="entry name" value="PX"/>
    <property type="match status" value="1"/>
</dbReference>
<comment type="caution">
    <text evidence="4">The sequence shown here is derived from an EMBL/GenBank/DDBJ whole genome shotgun (WGS) entry which is preliminary data.</text>
</comment>
<dbReference type="SMART" id="SM00312">
    <property type="entry name" value="PX"/>
    <property type="match status" value="1"/>
</dbReference>
<organism evidence="4 5">
    <name type="scientific">Holothuria leucospilota</name>
    <name type="common">Black long sea cucumber</name>
    <name type="synonym">Mertensiothuria leucospilota</name>
    <dbReference type="NCBI Taxonomy" id="206669"/>
    <lineage>
        <taxon>Eukaryota</taxon>
        <taxon>Metazoa</taxon>
        <taxon>Echinodermata</taxon>
        <taxon>Eleutherozoa</taxon>
        <taxon>Echinozoa</taxon>
        <taxon>Holothuroidea</taxon>
        <taxon>Aspidochirotacea</taxon>
        <taxon>Aspidochirotida</taxon>
        <taxon>Holothuriidae</taxon>
        <taxon>Holothuria</taxon>
    </lineage>
</organism>
<dbReference type="EMBL" id="JAIZAY010000002">
    <property type="protein sequence ID" value="KAJ8047294.1"/>
    <property type="molecule type" value="Genomic_DNA"/>
</dbReference>
<sequence length="488" mass="54283">MEGGNQAEVEETSSQDSPNKVESSGEEVADDGKDVMTSDSPPESSKDSPSAISDTTPSEEVEVSTPEASTPEDIETEAVKVEPPEKVAEESSPKEPEPTESPALVNGGGGDSEEDREKKSEPFQPWYKAQVTSAVKDGEHIIFRVETVRLDESSKQFKVDRLYEDFEWLHHCLTTDNDIGGIVTPPLPIKPVATAADAAAKSRKELGETSRTLKGDEFEKDSRRLEKYLQTVIKHSVFGRDPVLAKFLTESDPPARAKLRKNYLNNFTKAMEGVLKGNLQDVDETFQKHRLNATNMVPLTREMSVNFQGVVNHSERLSGALNHFSTALCLVSSANSNKSTAQMNEMQLTFARSMERLAHAVSVYATNDERTLGFTLDLYSKYAESVKEMLGRRTVKLYEYNSAVKTYEKAKPLKKQAAEEVKNQREKDFKAISEVAAQELSQYKKQRIIDFQQALVLYAEAKIKTARDAYALLAKDLSSIKTMEMDGS</sequence>
<dbReference type="InterPro" id="IPR036871">
    <property type="entry name" value="PX_dom_sf"/>
</dbReference>
<dbReference type="SUPFAM" id="SSF103657">
    <property type="entry name" value="BAR/IMD domain-like"/>
    <property type="match status" value="1"/>
</dbReference>
<feature type="region of interest" description="Disordered" evidence="2">
    <location>
        <begin position="1"/>
        <end position="125"/>
    </location>
</feature>
<dbReference type="InterPro" id="IPR027267">
    <property type="entry name" value="AH/BAR_dom_sf"/>
</dbReference>
<dbReference type="InterPro" id="IPR001683">
    <property type="entry name" value="PX_dom"/>
</dbReference>
<dbReference type="Pfam" id="PF09325">
    <property type="entry name" value="Vps5"/>
    <property type="match status" value="1"/>
</dbReference>
<dbReference type="Gene3D" id="1.20.1270.60">
    <property type="entry name" value="Arfaptin homology (AH) domain/BAR domain"/>
    <property type="match status" value="1"/>
</dbReference>
<dbReference type="Gene3D" id="3.30.1520.10">
    <property type="entry name" value="Phox-like domain"/>
    <property type="match status" value="1"/>
</dbReference>
<evidence type="ECO:0000256" key="2">
    <source>
        <dbReference type="SAM" id="MobiDB-lite"/>
    </source>
</evidence>
<keyword evidence="5" id="KW-1185">Reference proteome</keyword>
<reference evidence="4" key="1">
    <citation type="submission" date="2021-10" db="EMBL/GenBank/DDBJ databases">
        <title>Tropical sea cucumber genome reveals ecological adaptation and Cuvierian tubules defense mechanism.</title>
        <authorList>
            <person name="Chen T."/>
        </authorList>
    </citation>
    <scope>NUCLEOTIDE SEQUENCE</scope>
    <source>
        <strain evidence="4">Nanhai2018</strain>
        <tissue evidence="4">Muscle</tissue>
    </source>
</reference>
<accession>A0A9Q1HHX9</accession>
<proteinExistence type="inferred from homology"/>